<evidence type="ECO:0000313" key="5">
    <source>
        <dbReference type="Proteomes" id="UP000001887"/>
    </source>
</evidence>
<dbReference type="GO" id="GO:0015562">
    <property type="term" value="F:efflux transmembrane transporter activity"/>
    <property type="evidence" value="ECO:0007669"/>
    <property type="project" value="TreeGrafter"/>
</dbReference>
<dbReference type="EMBL" id="CP001848">
    <property type="protein sequence ID" value="ADB16856.1"/>
    <property type="molecule type" value="Genomic_DNA"/>
</dbReference>
<dbReference type="InterPro" id="IPR058625">
    <property type="entry name" value="MdtA-like_BSH"/>
</dbReference>
<proteinExistence type="predicted"/>
<dbReference type="GO" id="GO:1990281">
    <property type="term" value="C:efflux pump complex"/>
    <property type="evidence" value="ECO:0007669"/>
    <property type="project" value="TreeGrafter"/>
</dbReference>
<evidence type="ECO:0000259" key="2">
    <source>
        <dbReference type="Pfam" id="PF25917"/>
    </source>
</evidence>
<dbReference type="KEGG" id="psl:Psta_2184"/>
<keyword evidence="5" id="KW-1185">Reference proteome</keyword>
<dbReference type="Pfam" id="PF25917">
    <property type="entry name" value="BSH_RND"/>
    <property type="match status" value="1"/>
</dbReference>
<feature type="coiled-coil region" evidence="1">
    <location>
        <begin position="81"/>
        <end position="108"/>
    </location>
</feature>
<dbReference type="OrthoDB" id="259511at2"/>
<dbReference type="STRING" id="530564.Psta_2184"/>
<dbReference type="Gene3D" id="2.40.30.170">
    <property type="match status" value="1"/>
</dbReference>
<organism evidence="4 5">
    <name type="scientific">Pirellula staleyi (strain ATCC 27377 / DSM 6068 / ICPB 4128)</name>
    <name type="common">Pirella staleyi</name>
    <dbReference type="NCBI Taxonomy" id="530564"/>
    <lineage>
        <taxon>Bacteria</taxon>
        <taxon>Pseudomonadati</taxon>
        <taxon>Planctomycetota</taxon>
        <taxon>Planctomycetia</taxon>
        <taxon>Pirellulales</taxon>
        <taxon>Pirellulaceae</taxon>
        <taxon>Pirellula</taxon>
    </lineage>
</organism>
<dbReference type="PANTHER" id="PTHR30469">
    <property type="entry name" value="MULTIDRUG RESISTANCE PROTEIN MDTA"/>
    <property type="match status" value="1"/>
</dbReference>
<evidence type="ECO:0000256" key="1">
    <source>
        <dbReference type="SAM" id="Coils"/>
    </source>
</evidence>
<dbReference type="Gene3D" id="2.40.50.100">
    <property type="match status" value="1"/>
</dbReference>
<dbReference type="Pfam" id="PF25954">
    <property type="entry name" value="Beta-barrel_RND_2"/>
    <property type="match status" value="1"/>
</dbReference>
<dbReference type="PANTHER" id="PTHR30469:SF15">
    <property type="entry name" value="HLYD FAMILY OF SECRETION PROTEINS"/>
    <property type="match status" value="1"/>
</dbReference>
<evidence type="ECO:0000259" key="3">
    <source>
        <dbReference type="Pfam" id="PF25954"/>
    </source>
</evidence>
<reference evidence="4 5" key="1">
    <citation type="journal article" date="2009" name="Stand. Genomic Sci.">
        <title>Complete genome sequence of Pirellula staleyi type strain (ATCC 27377).</title>
        <authorList>
            <person name="Clum A."/>
            <person name="Tindall B.J."/>
            <person name="Sikorski J."/>
            <person name="Ivanova N."/>
            <person name="Mavrommatis K."/>
            <person name="Lucas S."/>
            <person name="Glavina del Rio T."/>
            <person name="Nolan M."/>
            <person name="Chen F."/>
            <person name="Tice H."/>
            <person name="Pitluck S."/>
            <person name="Cheng J.F."/>
            <person name="Chertkov O."/>
            <person name="Brettin T."/>
            <person name="Han C."/>
            <person name="Detter J.C."/>
            <person name="Kuske C."/>
            <person name="Bruce D."/>
            <person name="Goodwin L."/>
            <person name="Ovchinikova G."/>
            <person name="Pati A."/>
            <person name="Mikhailova N."/>
            <person name="Chen A."/>
            <person name="Palaniappan K."/>
            <person name="Land M."/>
            <person name="Hauser L."/>
            <person name="Chang Y.J."/>
            <person name="Jeffries C.D."/>
            <person name="Chain P."/>
            <person name="Rohde M."/>
            <person name="Goker M."/>
            <person name="Bristow J."/>
            <person name="Eisen J.A."/>
            <person name="Markowitz V."/>
            <person name="Hugenholtz P."/>
            <person name="Kyrpides N.C."/>
            <person name="Klenk H.P."/>
            <person name="Lapidus A."/>
        </authorList>
    </citation>
    <scope>NUCLEOTIDE SEQUENCE [LARGE SCALE GENOMIC DNA]</scope>
    <source>
        <strain evidence="5">ATCC 27377 / DSM 6068 / ICPB 4128</strain>
    </source>
</reference>
<dbReference type="HOGENOM" id="CLU_071820_0_0_0"/>
<dbReference type="eggNOG" id="COG1566">
    <property type="taxonomic scope" value="Bacteria"/>
</dbReference>
<sequence precursor="true">MHALSLSLLMLYAAGAPPVAQQARPTYAPQLSTSTEPPRQAVIAHCLVSLVEDIQVPALEAGALMAVEAAEGQYVQAGQVLARIDDRQSQLQRIAAELERDAAIAKANDDIEVRYAQAALAVANADVERALAVDRKSSGAITPQEIQKLRLAKQRDELQIDRSKLDMKVAKMTADVHQATVDAAAENVLRRQIISPIDGMVVTLLHERGEWVAAGEPVVQVVRTDRMRVEGFLSALEFNAEEVAGKPVMVEVTLARDRKVQFVGRVVFISPLVQAGNKYRVRAEVENRIENGYPLLRPGMTATMSISLQ</sequence>
<gene>
    <name evidence="4" type="ordered locus">Psta_2184</name>
</gene>
<accession>D2R2L6</accession>
<name>D2R2L6_PIRSD</name>
<dbReference type="AlphaFoldDB" id="D2R2L6"/>
<feature type="domain" description="Multidrug resistance protein MdtA-like barrel-sandwich hybrid" evidence="2">
    <location>
        <begin position="61"/>
        <end position="222"/>
    </location>
</feature>
<evidence type="ECO:0000313" key="4">
    <source>
        <dbReference type="EMBL" id="ADB16856.1"/>
    </source>
</evidence>
<dbReference type="Proteomes" id="UP000001887">
    <property type="component" value="Chromosome"/>
</dbReference>
<protein>
    <submittedName>
        <fullName evidence="4">Multidrug resistance efflux pump-like protein</fullName>
    </submittedName>
</protein>
<dbReference type="InterPro" id="IPR058792">
    <property type="entry name" value="Beta-barrel_RND_2"/>
</dbReference>
<feature type="domain" description="CusB-like beta-barrel" evidence="3">
    <location>
        <begin position="249"/>
        <end position="307"/>
    </location>
</feature>
<dbReference type="SUPFAM" id="SSF111369">
    <property type="entry name" value="HlyD-like secretion proteins"/>
    <property type="match status" value="1"/>
</dbReference>
<keyword evidence="1" id="KW-0175">Coiled coil</keyword>